<evidence type="ECO:0000256" key="7">
    <source>
        <dbReference type="HAMAP-Rule" id="MF_01416"/>
    </source>
</evidence>
<dbReference type="eggNOG" id="COG0712">
    <property type="taxonomic scope" value="Bacteria"/>
</dbReference>
<keyword evidence="2 7" id="KW-0813">Transport</keyword>
<name>A0A0D8FWA4_9ACTN</name>
<evidence type="ECO:0000256" key="4">
    <source>
        <dbReference type="ARBA" id="ARBA00023065"/>
    </source>
</evidence>
<reference evidence="8 9" key="1">
    <citation type="submission" date="2015-01" db="EMBL/GenBank/DDBJ databases">
        <title>Draft genome of the acidophilic iron oxidizer Ferrimicrobium acidiphilum strain T23.</title>
        <authorList>
            <person name="Poehlein A."/>
            <person name="Eisen S."/>
            <person name="Schloemann M."/>
            <person name="Johnson B.D."/>
            <person name="Daniel R."/>
            <person name="Muehling M."/>
        </authorList>
    </citation>
    <scope>NUCLEOTIDE SEQUENCE [LARGE SCALE GENOMIC DNA]</scope>
    <source>
        <strain evidence="8 9">T23</strain>
    </source>
</reference>
<proteinExistence type="inferred from homology"/>
<organism evidence="8 9">
    <name type="scientific">Ferrimicrobium acidiphilum DSM 19497</name>
    <dbReference type="NCBI Taxonomy" id="1121877"/>
    <lineage>
        <taxon>Bacteria</taxon>
        <taxon>Bacillati</taxon>
        <taxon>Actinomycetota</taxon>
        <taxon>Acidimicrobiia</taxon>
        <taxon>Acidimicrobiales</taxon>
        <taxon>Acidimicrobiaceae</taxon>
        <taxon>Ferrimicrobium</taxon>
    </lineage>
</organism>
<dbReference type="PATRIC" id="fig|1121877.4.peg.725"/>
<keyword evidence="9" id="KW-1185">Reference proteome</keyword>
<keyword evidence="7" id="KW-1003">Cell membrane</keyword>
<comment type="function">
    <text evidence="7">F(1)F(0) ATP synthase produces ATP from ADP in the presence of a proton or sodium gradient. F-type ATPases consist of two structural domains, F(1) containing the extramembraneous catalytic core and F(0) containing the membrane proton channel, linked together by a central stalk and a peripheral stalk. During catalysis, ATP synthesis in the catalytic domain of F(1) is coupled via a rotary mechanism of the central stalk subunits to proton translocation.</text>
</comment>
<dbReference type="InterPro" id="IPR000711">
    <property type="entry name" value="ATPase_OSCP/dsu"/>
</dbReference>
<evidence type="ECO:0000256" key="5">
    <source>
        <dbReference type="ARBA" id="ARBA00023136"/>
    </source>
</evidence>
<comment type="similarity">
    <text evidence="7">Belongs to the ATPase delta chain family.</text>
</comment>
<accession>A0A0D8FWA4</accession>
<evidence type="ECO:0000256" key="6">
    <source>
        <dbReference type="ARBA" id="ARBA00023310"/>
    </source>
</evidence>
<dbReference type="AlphaFoldDB" id="A0A0D8FWA4"/>
<dbReference type="STRING" id="1121877.FEAC_06790"/>
<keyword evidence="4 7" id="KW-0406">Ion transport</keyword>
<evidence type="ECO:0000313" key="8">
    <source>
        <dbReference type="EMBL" id="KJE77570.1"/>
    </source>
</evidence>
<evidence type="ECO:0000256" key="3">
    <source>
        <dbReference type="ARBA" id="ARBA00022781"/>
    </source>
</evidence>
<dbReference type="OrthoDB" id="5242917at2"/>
<comment type="caution">
    <text evidence="8">The sequence shown here is derived from an EMBL/GenBank/DDBJ whole genome shotgun (WGS) entry which is preliminary data.</text>
</comment>
<keyword evidence="7" id="KW-0139">CF(1)</keyword>
<dbReference type="GO" id="GO:0005886">
    <property type="term" value="C:plasma membrane"/>
    <property type="evidence" value="ECO:0007669"/>
    <property type="project" value="UniProtKB-SubCell"/>
</dbReference>
<keyword evidence="3 7" id="KW-0375">Hydrogen ion transport</keyword>
<sequence>MRERTRGFAIAIRDLLAKDGDLAHAREELASVVSLVEESVELTDLLIDRGLRPEVRRSVLDELLVERVDARIVALVGYVIETEFAGDIPEVLAALDQVLQSSYLLGDGIETATGARSRGYAQAIMIELDRDARLQLMDELLSVLQLLADDVGLRRALSGLGGSEVQRVKIVEDLFSSRLSSSAVLVIRAVVATTNPRSLAESLERIVADCSVLVESEVARVTMARETSDVYRSRIASTLERRTHRELIVEWRVDSSLIGGMVAVVGDRVYDVSVARELQRAQQLLAGR</sequence>
<comment type="function">
    <text evidence="7">This protein is part of the stalk that links CF(0) to CF(1). It either transmits conformational changes from CF(0) to CF(1) or is implicated in proton conduction.</text>
</comment>
<protein>
    <recommendedName>
        <fullName evidence="7">ATP synthase subunit delta</fullName>
    </recommendedName>
    <alternativeName>
        <fullName evidence="7">ATP synthase F(1) sector subunit delta</fullName>
    </alternativeName>
    <alternativeName>
        <fullName evidence="7">F-type ATPase subunit delta</fullName>
        <shortName evidence="7">F-ATPase subunit delta</shortName>
    </alternativeName>
</protein>
<dbReference type="HAMAP" id="MF_01416">
    <property type="entry name" value="ATP_synth_delta_bact"/>
    <property type="match status" value="1"/>
</dbReference>
<evidence type="ECO:0000313" key="9">
    <source>
        <dbReference type="Proteomes" id="UP000032336"/>
    </source>
</evidence>
<keyword evidence="5 7" id="KW-0472">Membrane</keyword>
<keyword evidence="6 7" id="KW-0066">ATP synthesis</keyword>
<dbReference type="GO" id="GO:0045259">
    <property type="term" value="C:proton-transporting ATP synthase complex"/>
    <property type="evidence" value="ECO:0007669"/>
    <property type="project" value="UniProtKB-KW"/>
</dbReference>
<dbReference type="Pfam" id="PF00213">
    <property type="entry name" value="OSCP"/>
    <property type="match status" value="1"/>
</dbReference>
<dbReference type="EMBL" id="JXUW01000004">
    <property type="protein sequence ID" value="KJE77570.1"/>
    <property type="molecule type" value="Genomic_DNA"/>
</dbReference>
<dbReference type="PANTHER" id="PTHR11910">
    <property type="entry name" value="ATP SYNTHASE DELTA CHAIN"/>
    <property type="match status" value="1"/>
</dbReference>
<dbReference type="RefSeq" id="WP_035388611.1">
    <property type="nucleotide sequence ID" value="NZ_JQKF01000003.1"/>
</dbReference>
<dbReference type="Proteomes" id="UP000032336">
    <property type="component" value="Unassembled WGS sequence"/>
</dbReference>
<evidence type="ECO:0000256" key="2">
    <source>
        <dbReference type="ARBA" id="ARBA00022448"/>
    </source>
</evidence>
<dbReference type="GeneID" id="78371980"/>
<evidence type="ECO:0000256" key="1">
    <source>
        <dbReference type="ARBA" id="ARBA00004370"/>
    </source>
</evidence>
<comment type="subcellular location">
    <subcellularLocation>
        <location evidence="7">Cell membrane</location>
        <topology evidence="7">Peripheral membrane protein</topology>
    </subcellularLocation>
    <subcellularLocation>
        <location evidence="1">Membrane</location>
    </subcellularLocation>
</comment>
<gene>
    <name evidence="8" type="primary">atpD2</name>
    <name evidence="7" type="synonym">atpH</name>
    <name evidence="8" type="ORF">FEAC_06790</name>
</gene>
<dbReference type="GO" id="GO:0046933">
    <property type="term" value="F:proton-transporting ATP synthase activity, rotational mechanism"/>
    <property type="evidence" value="ECO:0007669"/>
    <property type="project" value="UniProtKB-UniRule"/>
</dbReference>